<organism evidence="2 3">
    <name type="scientific">Rhizobium rosettiformans</name>
    <dbReference type="NCBI Taxonomy" id="1368430"/>
    <lineage>
        <taxon>Bacteria</taxon>
        <taxon>Pseudomonadati</taxon>
        <taxon>Pseudomonadota</taxon>
        <taxon>Alphaproteobacteria</taxon>
        <taxon>Hyphomicrobiales</taxon>
        <taxon>Rhizobiaceae</taxon>
        <taxon>Rhizobium/Agrobacterium group</taxon>
        <taxon>Rhizobium</taxon>
    </lineage>
</organism>
<keyword evidence="3" id="KW-1185">Reference proteome</keyword>
<feature type="region of interest" description="Disordered" evidence="1">
    <location>
        <begin position="1"/>
        <end position="52"/>
    </location>
</feature>
<protein>
    <submittedName>
        <fullName evidence="2">Uncharacterized protein</fullName>
    </submittedName>
</protein>
<dbReference type="Proteomes" id="UP000550895">
    <property type="component" value="Unassembled WGS sequence"/>
</dbReference>
<proteinExistence type="predicted"/>
<name>A0A7W8HSM9_9HYPH</name>
<reference evidence="2 3" key="1">
    <citation type="submission" date="2020-08" db="EMBL/GenBank/DDBJ databases">
        <title>Genomic Encyclopedia of Type Strains, Phase IV (KMG-IV): sequencing the most valuable type-strain genomes for metagenomic binning, comparative biology and taxonomic classification.</title>
        <authorList>
            <person name="Goeker M."/>
        </authorList>
    </citation>
    <scope>NUCLEOTIDE SEQUENCE [LARGE SCALE GENOMIC DNA]</scope>
    <source>
        <strain evidence="2 3">DSM 26376</strain>
    </source>
</reference>
<evidence type="ECO:0000256" key="1">
    <source>
        <dbReference type="SAM" id="MobiDB-lite"/>
    </source>
</evidence>
<accession>A0A7W8HSM9</accession>
<evidence type="ECO:0000313" key="3">
    <source>
        <dbReference type="Proteomes" id="UP000550895"/>
    </source>
</evidence>
<dbReference type="RefSeq" id="WP_167495001.1">
    <property type="nucleotide sequence ID" value="NZ_JACHGA010000008.1"/>
</dbReference>
<dbReference type="AlphaFoldDB" id="A0A7W8HSM9"/>
<dbReference type="EMBL" id="JACHGA010000008">
    <property type="protein sequence ID" value="MBB5277338.1"/>
    <property type="molecule type" value="Genomic_DNA"/>
</dbReference>
<comment type="caution">
    <text evidence="2">The sequence shown here is derived from an EMBL/GenBank/DDBJ whole genome shotgun (WGS) entry which is preliminary data.</text>
</comment>
<sequence length="52" mass="6023">MTAEKTAEPHRLQPDPPEGDRRTIERELAKQDDPDEEPTEQGVDLDPKRRID</sequence>
<evidence type="ECO:0000313" key="2">
    <source>
        <dbReference type="EMBL" id="MBB5277338.1"/>
    </source>
</evidence>
<gene>
    <name evidence="2" type="ORF">HNR26_003418</name>
</gene>
<feature type="compositionally biased region" description="Basic and acidic residues" evidence="1">
    <location>
        <begin position="1"/>
        <end position="32"/>
    </location>
</feature>